<dbReference type="InterPro" id="IPR027417">
    <property type="entry name" value="P-loop_NTPase"/>
</dbReference>
<dbReference type="Gene3D" id="1.10.287.1490">
    <property type="match status" value="1"/>
</dbReference>
<evidence type="ECO:0000256" key="1">
    <source>
        <dbReference type="SAM" id="Coils"/>
    </source>
</evidence>
<keyword evidence="1" id="KW-0175">Coiled coil</keyword>
<name>A0A1L7NJW1_PSEPU</name>
<dbReference type="Pfam" id="PF00350">
    <property type="entry name" value="Dynamin_N"/>
    <property type="match status" value="1"/>
</dbReference>
<dbReference type="SUPFAM" id="SSF52540">
    <property type="entry name" value="P-loop containing nucleoside triphosphate hydrolases"/>
    <property type="match status" value="1"/>
</dbReference>
<organism evidence="3 4">
    <name type="scientific">Pseudomonas putida</name>
    <name type="common">Arthrobacter siderocapsulatus</name>
    <dbReference type="NCBI Taxonomy" id="303"/>
    <lineage>
        <taxon>Bacteria</taxon>
        <taxon>Pseudomonadati</taxon>
        <taxon>Pseudomonadota</taxon>
        <taxon>Gammaproteobacteria</taxon>
        <taxon>Pseudomonadales</taxon>
        <taxon>Pseudomonadaceae</taxon>
        <taxon>Pseudomonas</taxon>
    </lineage>
</organism>
<dbReference type="InterPro" id="IPR045063">
    <property type="entry name" value="Dynamin_N"/>
</dbReference>
<evidence type="ECO:0000313" key="4">
    <source>
        <dbReference type="Proteomes" id="UP000218731"/>
    </source>
</evidence>
<dbReference type="EMBL" id="AP015029">
    <property type="protein sequence ID" value="BAW25734.1"/>
    <property type="molecule type" value="Genomic_DNA"/>
</dbReference>
<feature type="domain" description="Dynamin N-terminal" evidence="2">
    <location>
        <begin position="438"/>
        <end position="593"/>
    </location>
</feature>
<dbReference type="Gene3D" id="3.40.50.300">
    <property type="entry name" value="P-loop containing nucleotide triphosphate hydrolases"/>
    <property type="match status" value="1"/>
</dbReference>
<protein>
    <recommendedName>
        <fullName evidence="2">Dynamin N-terminal domain-containing protein</fullName>
    </recommendedName>
</protein>
<accession>A0A1L7NJW1</accession>
<dbReference type="Proteomes" id="UP000218731">
    <property type="component" value="Chromosome 1"/>
</dbReference>
<dbReference type="RefSeq" id="WP_096426789.1">
    <property type="nucleotide sequence ID" value="NZ_AP015029.1"/>
</dbReference>
<dbReference type="SUPFAM" id="SSF90257">
    <property type="entry name" value="Myosin rod fragments"/>
    <property type="match status" value="1"/>
</dbReference>
<sequence>MSNPPAIHEQARSTLESLSRFWQFKRKKLAAELQGHLDDAQCQLDTFFSTNQQLSALCAGQNDEIGELKSRNGSLVDALQLETANLASTSEALAQEKGKLQKAMLALAQAKVYAKDLEERQAQAMTQIAGLEEHLADHKQELVDKERCIQELQHTLADTRQQIEALNNVKQRLTEQCAEQTEQIRTLESRNETLSDQLQAEQANTAELEARKDQALAEIATLQQQLADRKQALAEKEQRIAELGHTLSDAQQQIEALNDAKQQLAEQCTGQAVQIDSLESDNEALTTQLQAERANAAELEERKAQALAQIAELETYLEEHKNQLISTEQNVDLLESLTEQLKASQQHLEDNYADINKQHLSLTEKFSLVSKVLAQQPPGNEELAKFADLINHDYMEFASRESSLAGEAQAVLDMQAILAEMQMLNNFPSIAGKTILSIAGGFSSGKSAFVNSFIRNPSVKLATGINPVTVVPSYVVCSEETRIKGYSYNGGAIDLEPSLYASMCHEYVQAFGFDLRRILPFISVKVPMDPELFGNLCIIDTPGYNPGTTGGAAASDRSTAASLVNQASALVWVIGLDPAGTIDQSDIEFIESTPFRAESLYIVLNKADVKSQDDILEIMEQVADDLSFAGIEYAGMCAYSSTRKKDYPSSGLTFEQFLRSINRKVDVVGKVNSKLDTVFDAYKQAIQADIAQLEGRKGEFNAFKLDALEIGGTALFDRIDRAFPISEQMFDSSGLEKLVDECEGLRRTLKLAARKALEVCELVRTRTSVESDDFLRTRIRR</sequence>
<proteinExistence type="predicted"/>
<dbReference type="PANTHER" id="PTHR23159:SF31">
    <property type="entry name" value="CENTROSOME-ASSOCIATED PROTEIN CEP250 ISOFORM X1"/>
    <property type="match status" value="1"/>
</dbReference>
<gene>
    <name evidence="3" type="ORF">KF715C_ch51610</name>
</gene>
<dbReference type="PANTHER" id="PTHR23159">
    <property type="entry name" value="CENTROSOMAL PROTEIN 2"/>
    <property type="match status" value="1"/>
</dbReference>
<reference evidence="3 4" key="1">
    <citation type="submission" date="2015-11" db="EMBL/GenBank/DDBJ databases">
        <title>Complete genome sequencing of a biphenyl-degrading bacterium, Pseudomonas putida KF715 (=NBRC110667).</title>
        <authorList>
            <person name="Suenaga H."/>
            <person name="Fujihara N."/>
            <person name="Watanabe T."/>
            <person name="Hirose J."/>
            <person name="Kimura N."/>
            <person name="Yamazoe A."/>
            <person name="Hosoyama A."/>
            <person name="Shimodaira J."/>
            <person name="Furukawa K."/>
        </authorList>
    </citation>
    <scope>NUCLEOTIDE SEQUENCE [LARGE SCALE GENOMIC DNA]</scope>
    <source>
        <strain evidence="3 4">KF715</strain>
    </source>
</reference>
<evidence type="ECO:0000313" key="3">
    <source>
        <dbReference type="EMBL" id="BAW25734.1"/>
    </source>
</evidence>
<feature type="coiled-coil region" evidence="1">
    <location>
        <begin position="100"/>
        <end position="358"/>
    </location>
</feature>
<dbReference type="AlphaFoldDB" id="A0A1L7NJW1"/>
<evidence type="ECO:0000259" key="2">
    <source>
        <dbReference type="Pfam" id="PF00350"/>
    </source>
</evidence>